<proteinExistence type="predicted"/>
<evidence type="ECO:0000313" key="1">
    <source>
        <dbReference type="EMBL" id="RKR03607.1"/>
    </source>
</evidence>
<reference evidence="1 2" key="1">
    <citation type="submission" date="2018-10" db="EMBL/GenBank/DDBJ databases">
        <title>Genomic Encyclopedia of Type Strains, Phase IV (KMG-IV): sequencing the most valuable type-strain genomes for metagenomic binning, comparative biology and taxonomic classification.</title>
        <authorList>
            <person name="Goeker M."/>
        </authorList>
    </citation>
    <scope>NUCLEOTIDE SEQUENCE [LARGE SCALE GENOMIC DNA]</scope>
    <source>
        <strain evidence="1 2">DSM 4734</strain>
    </source>
</reference>
<dbReference type="AlphaFoldDB" id="A0A495DKZ5"/>
<dbReference type="EMBL" id="RBIM01000001">
    <property type="protein sequence ID" value="RKR03607.1"/>
    <property type="molecule type" value="Genomic_DNA"/>
</dbReference>
<dbReference type="PROSITE" id="PS51257">
    <property type="entry name" value="PROKAR_LIPOPROTEIN"/>
    <property type="match status" value="1"/>
</dbReference>
<accession>A0A495DKZ5</accession>
<name>A0A495DKZ5_9PROT</name>
<comment type="caution">
    <text evidence="1">The sequence shown here is derived from an EMBL/GenBank/DDBJ whole genome shotgun (WGS) entry which is preliminary data.</text>
</comment>
<dbReference type="Proteomes" id="UP000273675">
    <property type="component" value="Unassembled WGS sequence"/>
</dbReference>
<evidence type="ECO:0000313" key="2">
    <source>
        <dbReference type="Proteomes" id="UP000273675"/>
    </source>
</evidence>
<sequence length="119" mass="12812">MRWLRAFLIVACVGLVAACNTITGGPLVRPGEPTGVLEISNGSRHTLTAVLISDCSAMSYGLNRLPSGVTIPPGRSYRFTVSAGCWDVDAGLAYGTTLHEARFRTQVRQGRLTRHIIRG</sequence>
<organism evidence="1 2">
    <name type="scientific">Maricaulis maris</name>
    <dbReference type="NCBI Taxonomy" id="74318"/>
    <lineage>
        <taxon>Bacteria</taxon>
        <taxon>Pseudomonadati</taxon>
        <taxon>Pseudomonadota</taxon>
        <taxon>Alphaproteobacteria</taxon>
        <taxon>Maricaulales</taxon>
        <taxon>Maricaulaceae</taxon>
        <taxon>Maricaulis</taxon>
    </lineage>
</organism>
<protein>
    <recommendedName>
        <fullName evidence="3">Lipoprotein</fullName>
    </recommendedName>
</protein>
<gene>
    <name evidence="1" type="ORF">C7435_0044</name>
</gene>
<evidence type="ECO:0008006" key="3">
    <source>
        <dbReference type="Google" id="ProtNLM"/>
    </source>
</evidence>